<feature type="domain" description="NAD-dependent epimerase/dehydratase" evidence="2">
    <location>
        <begin position="13"/>
        <end position="217"/>
    </location>
</feature>
<dbReference type="Proteomes" id="UP000632222">
    <property type="component" value="Unassembled WGS sequence"/>
</dbReference>
<keyword evidence="4" id="KW-1185">Reference proteome</keyword>
<sequence length="328" mass="35837">MNAKVNPSELHVIVGAGPLGLAIARELKHQGKKARIVSRSGKVVDSCGAEVVKGDITNPASALNACHGATVLYHCAQAPYHRWPEESPPLMDGIIQTASKLGAKVVYGDNLYMYGEVKGPLKETLPHLAHTRKGIIRSQLANQLLEAHKKGLVRATIGQGSDFYGPHVRLSSVGELVFRNALQGKGAQYLGSKTTPHTYTFIDDFARALVLLGQDERALGQSWHVPNAPTVSAGEFVDMVYGQLGRKTQLMVIPRFGSKLLGLINPMVREVNEVFYHHDQPYIVDHSKFERTFGAQYTPLKDGIQQTLAWYRSAHPELQASGSRSASV</sequence>
<dbReference type="InterPro" id="IPR001509">
    <property type="entry name" value="Epimerase_deHydtase"/>
</dbReference>
<protein>
    <recommendedName>
        <fullName evidence="2">NAD-dependent epimerase/dehydratase domain-containing protein</fullName>
    </recommendedName>
</protein>
<dbReference type="PANTHER" id="PTHR43000">
    <property type="entry name" value="DTDP-D-GLUCOSE 4,6-DEHYDRATASE-RELATED"/>
    <property type="match status" value="1"/>
</dbReference>
<dbReference type="SUPFAM" id="SSF51735">
    <property type="entry name" value="NAD(P)-binding Rossmann-fold domains"/>
    <property type="match status" value="1"/>
</dbReference>
<proteinExistence type="inferred from homology"/>
<organism evidence="3 4">
    <name type="scientific">Deinococcus roseus</name>
    <dbReference type="NCBI Taxonomy" id="392414"/>
    <lineage>
        <taxon>Bacteria</taxon>
        <taxon>Thermotogati</taxon>
        <taxon>Deinococcota</taxon>
        <taxon>Deinococci</taxon>
        <taxon>Deinococcales</taxon>
        <taxon>Deinococcaceae</taxon>
        <taxon>Deinococcus</taxon>
    </lineage>
</organism>
<reference evidence="4" key="1">
    <citation type="journal article" date="2019" name="Int. J. Syst. Evol. Microbiol.">
        <title>The Global Catalogue of Microorganisms (GCM) 10K type strain sequencing project: providing services to taxonomists for standard genome sequencing and annotation.</title>
        <authorList>
            <consortium name="The Broad Institute Genomics Platform"/>
            <consortium name="The Broad Institute Genome Sequencing Center for Infectious Disease"/>
            <person name="Wu L."/>
            <person name="Ma J."/>
        </authorList>
    </citation>
    <scope>NUCLEOTIDE SEQUENCE [LARGE SCALE GENOMIC DNA]</scope>
    <source>
        <strain evidence="4">JCM 14370</strain>
    </source>
</reference>
<evidence type="ECO:0000259" key="2">
    <source>
        <dbReference type="Pfam" id="PF01370"/>
    </source>
</evidence>
<evidence type="ECO:0000313" key="3">
    <source>
        <dbReference type="EMBL" id="GGJ32913.1"/>
    </source>
</evidence>
<name>A0ABQ2CYA5_9DEIO</name>
<accession>A0ABQ2CYA5</accession>
<gene>
    <name evidence="3" type="ORF">GCM10008938_18940</name>
</gene>
<comment type="similarity">
    <text evidence="1">Belongs to the NAD(P)-dependent epimerase/dehydratase family.</text>
</comment>
<dbReference type="Gene3D" id="3.40.50.720">
    <property type="entry name" value="NAD(P)-binding Rossmann-like Domain"/>
    <property type="match status" value="1"/>
</dbReference>
<dbReference type="InterPro" id="IPR036291">
    <property type="entry name" value="NAD(P)-bd_dom_sf"/>
</dbReference>
<evidence type="ECO:0000313" key="4">
    <source>
        <dbReference type="Proteomes" id="UP000632222"/>
    </source>
</evidence>
<dbReference type="RefSeq" id="WP_189002439.1">
    <property type="nucleotide sequence ID" value="NZ_BMOD01000005.1"/>
</dbReference>
<comment type="caution">
    <text evidence="3">The sequence shown here is derived from an EMBL/GenBank/DDBJ whole genome shotgun (WGS) entry which is preliminary data.</text>
</comment>
<dbReference type="EMBL" id="BMOD01000005">
    <property type="protein sequence ID" value="GGJ32913.1"/>
    <property type="molecule type" value="Genomic_DNA"/>
</dbReference>
<evidence type="ECO:0000256" key="1">
    <source>
        <dbReference type="ARBA" id="ARBA00007637"/>
    </source>
</evidence>
<dbReference type="Pfam" id="PF01370">
    <property type="entry name" value="Epimerase"/>
    <property type="match status" value="1"/>
</dbReference>